<reference evidence="2" key="1">
    <citation type="journal article" date="2019" name="Int. J. Syst. Evol. Microbiol.">
        <title>The Global Catalogue of Microorganisms (GCM) 10K type strain sequencing project: providing services to taxonomists for standard genome sequencing and annotation.</title>
        <authorList>
            <consortium name="The Broad Institute Genomics Platform"/>
            <consortium name="The Broad Institute Genome Sequencing Center for Infectious Disease"/>
            <person name="Wu L."/>
            <person name="Ma J."/>
        </authorList>
    </citation>
    <scope>NUCLEOTIDE SEQUENCE [LARGE SCALE GENOMIC DNA]</scope>
    <source>
        <strain evidence="2">CCUG 66188</strain>
    </source>
</reference>
<protein>
    <recommendedName>
        <fullName evidence="3">Multi-ubiquitin domain-containing protein</fullName>
    </recommendedName>
</protein>
<evidence type="ECO:0000313" key="1">
    <source>
        <dbReference type="EMBL" id="MFC4672726.1"/>
    </source>
</evidence>
<sequence length="98" mass="11263">MNNEEQPLHIKEEEGDTIEIWLTKEKTPAAYERKKYELIHKSGMTEQEAEEHIAHIPIVLEVFYSVDQGLFGVKSEAIASCKIYNPYSGEEIPNDNLI</sequence>
<gene>
    <name evidence="1" type="ORF">ACFO6W_03360</name>
</gene>
<name>A0ABV9KSR4_9BACT</name>
<dbReference type="RefSeq" id="WP_379993927.1">
    <property type="nucleotide sequence ID" value="NZ_JBHSGN010000024.1"/>
</dbReference>
<organism evidence="1 2">
    <name type="scientific">Dysgonomonas termitidis</name>
    <dbReference type="NCBI Taxonomy" id="1516126"/>
    <lineage>
        <taxon>Bacteria</taxon>
        <taxon>Pseudomonadati</taxon>
        <taxon>Bacteroidota</taxon>
        <taxon>Bacteroidia</taxon>
        <taxon>Bacteroidales</taxon>
        <taxon>Dysgonomonadaceae</taxon>
        <taxon>Dysgonomonas</taxon>
    </lineage>
</organism>
<proteinExistence type="predicted"/>
<keyword evidence="2" id="KW-1185">Reference proteome</keyword>
<dbReference type="EMBL" id="JBHSGN010000024">
    <property type="protein sequence ID" value="MFC4672726.1"/>
    <property type="molecule type" value="Genomic_DNA"/>
</dbReference>
<accession>A0ABV9KSR4</accession>
<comment type="caution">
    <text evidence="1">The sequence shown here is derived from an EMBL/GenBank/DDBJ whole genome shotgun (WGS) entry which is preliminary data.</text>
</comment>
<dbReference type="Proteomes" id="UP001596023">
    <property type="component" value="Unassembled WGS sequence"/>
</dbReference>
<evidence type="ECO:0008006" key="3">
    <source>
        <dbReference type="Google" id="ProtNLM"/>
    </source>
</evidence>
<evidence type="ECO:0000313" key="2">
    <source>
        <dbReference type="Proteomes" id="UP001596023"/>
    </source>
</evidence>